<organism evidence="7 8">
    <name type="scientific">Catenaria anguillulae PL171</name>
    <dbReference type="NCBI Taxonomy" id="765915"/>
    <lineage>
        <taxon>Eukaryota</taxon>
        <taxon>Fungi</taxon>
        <taxon>Fungi incertae sedis</taxon>
        <taxon>Blastocladiomycota</taxon>
        <taxon>Blastocladiomycetes</taxon>
        <taxon>Blastocladiales</taxon>
        <taxon>Catenariaceae</taxon>
        <taxon>Catenaria</taxon>
    </lineage>
</organism>
<dbReference type="OrthoDB" id="448954at2759"/>
<evidence type="ECO:0000256" key="2">
    <source>
        <dbReference type="ARBA" id="ARBA00022539"/>
    </source>
</evidence>
<dbReference type="PANTHER" id="PTHR33447:SF2">
    <property type="entry name" value="GLUTATHIONE GAMMA-GLUTAMYLCYSTEINYLTRANSFERASE"/>
    <property type="match status" value="1"/>
</dbReference>
<evidence type="ECO:0000313" key="8">
    <source>
        <dbReference type="Proteomes" id="UP000193411"/>
    </source>
</evidence>
<evidence type="ECO:0000256" key="5">
    <source>
        <dbReference type="SAM" id="MobiDB-lite"/>
    </source>
</evidence>
<comment type="caution">
    <text evidence="7">The sequence shown here is derived from an EMBL/GenBank/DDBJ whole genome shotgun (WGS) entry which is preliminary data.</text>
</comment>
<evidence type="ECO:0000259" key="6">
    <source>
        <dbReference type="PROSITE" id="PS51443"/>
    </source>
</evidence>
<dbReference type="InterPro" id="IPR038765">
    <property type="entry name" value="Papain-like_cys_pep_sf"/>
</dbReference>
<accession>A0A1Y2HLY9</accession>
<feature type="region of interest" description="Disordered" evidence="5">
    <location>
        <begin position="156"/>
        <end position="179"/>
    </location>
</feature>
<reference evidence="7 8" key="1">
    <citation type="submission" date="2016-07" db="EMBL/GenBank/DDBJ databases">
        <title>Pervasive Adenine N6-methylation of Active Genes in Fungi.</title>
        <authorList>
            <consortium name="DOE Joint Genome Institute"/>
            <person name="Mondo S.J."/>
            <person name="Dannebaum R.O."/>
            <person name="Kuo R.C."/>
            <person name="Labutti K."/>
            <person name="Haridas S."/>
            <person name="Kuo A."/>
            <person name="Salamov A."/>
            <person name="Ahrendt S.R."/>
            <person name="Lipzen A."/>
            <person name="Sullivan W."/>
            <person name="Andreopoulos W.B."/>
            <person name="Clum A."/>
            <person name="Lindquist E."/>
            <person name="Daum C."/>
            <person name="Ramamoorthy G.K."/>
            <person name="Gryganskyi A."/>
            <person name="Culley D."/>
            <person name="Magnuson J.K."/>
            <person name="James T.Y."/>
            <person name="O'Malley M.A."/>
            <person name="Stajich J.E."/>
            <person name="Spatafora J.W."/>
            <person name="Visel A."/>
            <person name="Grigoriev I.V."/>
        </authorList>
    </citation>
    <scope>NUCLEOTIDE SEQUENCE [LARGE SCALE GENOMIC DNA]</scope>
    <source>
        <strain evidence="7 8">PL171</strain>
    </source>
</reference>
<dbReference type="GO" id="GO:0046872">
    <property type="term" value="F:metal ion binding"/>
    <property type="evidence" value="ECO:0007669"/>
    <property type="project" value="UniProtKB-KW"/>
</dbReference>
<feature type="compositionally biased region" description="Low complexity" evidence="5">
    <location>
        <begin position="156"/>
        <end position="167"/>
    </location>
</feature>
<dbReference type="InterPro" id="IPR040409">
    <property type="entry name" value="PCS-like"/>
</dbReference>
<evidence type="ECO:0000256" key="1">
    <source>
        <dbReference type="ARBA" id="ARBA00012468"/>
    </source>
</evidence>
<name>A0A1Y2HLY9_9FUNG</name>
<dbReference type="GO" id="GO:0046938">
    <property type="term" value="P:phytochelatin biosynthetic process"/>
    <property type="evidence" value="ECO:0007669"/>
    <property type="project" value="InterPro"/>
</dbReference>
<evidence type="ECO:0000256" key="4">
    <source>
        <dbReference type="ARBA" id="ARBA00022723"/>
    </source>
</evidence>
<dbReference type="Proteomes" id="UP000193411">
    <property type="component" value="Unassembled WGS sequence"/>
</dbReference>
<dbReference type="GO" id="GO:0010273">
    <property type="term" value="P:detoxification of copper ion"/>
    <property type="evidence" value="ECO:0007669"/>
    <property type="project" value="TreeGrafter"/>
</dbReference>
<keyword evidence="2" id="KW-0104">Cadmium</keyword>
<feature type="domain" description="Peptidase C83" evidence="6">
    <location>
        <begin position="1"/>
        <end position="179"/>
    </location>
</feature>
<protein>
    <recommendedName>
        <fullName evidence="1">glutathione gamma-glutamylcysteinyltransferase</fullName>
        <ecNumber evidence="1">2.3.2.15</ecNumber>
    </recommendedName>
</protein>
<keyword evidence="4" id="KW-0479">Metal-binding</keyword>
<dbReference type="Gene3D" id="3.90.70.30">
    <property type="entry name" value="Phytochelatin synthase, N-terminal domain"/>
    <property type="match status" value="1"/>
</dbReference>
<sequence length="179" mass="19360">MESYFRLASQFTTQSEPAYCGLGTLCMVLNALGVDPQRQWKGPWRWFEDSMLDCCRPLEQVKKSGITLSEFGCLAVCNGLVAKVHRADTVTASHFLRAIQHTSTQEDKVLCVSYHRGTLGQTGAGHFSPIAGTAPSATWCCSWTWPGSSIPLIGSLSTSSGPRSSLTTRKRANPAATSS</sequence>
<gene>
    <name evidence="7" type="ORF">BCR44DRAFT_1529908</name>
</gene>
<dbReference type="SUPFAM" id="SSF54001">
    <property type="entry name" value="Cysteine proteinases"/>
    <property type="match status" value="1"/>
</dbReference>
<proteinExistence type="predicted"/>
<dbReference type="InterPro" id="IPR007719">
    <property type="entry name" value="PCS_N"/>
</dbReference>
<dbReference type="EMBL" id="MCFL01000025">
    <property type="protein sequence ID" value="ORZ34841.1"/>
    <property type="molecule type" value="Genomic_DNA"/>
</dbReference>
<dbReference type="GO" id="GO:0016756">
    <property type="term" value="F:glutathione gamma-glutamylcysteinyltransferase activity"/>
    <property type="evidence" value="ECO:0007669"/>
    <property type="project" value="UniProtKB-EC"/>
</dbReference>
<keyword evidence="3" id="KW-0808">Transferase</keyword>
<dbReference type="InterPro" id="IPR038156">
    <property type="entry name" value="PCS_N_sf"/>
</dbReference>
<evidence type="ECO:0000256" key="3">
    <source>
        <dbReference type="ARBA" id="ARBA00022679"/>
    </source>
</evidence>
<evidence type="ECO:0000313" key="7">
    <source>
        <dbReference type="EMBL" id="ORZ34841.1"/>
    </source>
</evidence>
<dbReference type="EC" id="2.3.2.15" evidence="1"/>
<dbReference type="Pfam" id="PF05023">
    <property type="entry name" value="Phytochelatin"/>
    <property type="match status" value="1"/>
</dbReference>
<dbReference type="PROSITE" id="PS51443">
    <property type="entry name" value="PCS"/>
    <property type="match status" value="1"/>
</dbReference>
<feature type="non-terminal residue" evidence="7">
    <location>
        <position position="179"/>
    </location>
</feature>
<dbReference type="AlphaFoldDB" id="A0A1Y2HLY9"/>
<keyword evidence="8" id="KW-1185">Reference proteome</keyword>
<dbReference type="GO" id="GO:0098849">
    <property type="term" value="P:cellular detoxification of cadmium ion"/>
    <property type="evidence" value="ECO:0007669"/>
    <property type="project" value="TreeGrafter"/>
</dbReference>
<dbReference type="PANTHER" id="PTHR33447">
    <property type="entry name" value="GLUTATHIONE GAMMA-GLUTAMYLCYSTEINYLTRANSFERASE"/>
    <property type="match status" value="1"/>
</dbReference>